<feature type="region of interest" description="Disordered" evidence="2">
    <location>
        <begin position="1"/>
        <end position="29"/>
    </location>
</feature>
<dbReference type="InterPro" id="IPR018553">
    <property type="entry name" value="E2_Ub-conjug_enz"/>
</dbReference>
<keyword evidence="5" id="KW-1185">Reference proteome</keyword>
<dbReference type="Pfam" id="PF09418">
    <property type="entry name" value="DUF2009"/>
    <property type="match status" value="1"/>
</dbReference>
<dbReference type="InterPro" id="IPR013087">
    <property type="entry name" value="Znf_C2H2_type"/>
</dbReference>
<dbReference type="AlphaFoldDB" id="A0A9P6AXG9"/>
<dbReference type="InterPro" id="IPR057668">
    <property type="entry name" value="E2_Ub-conjug_enz_C"/>
</dbReference>
<evidence type="ECO:0000256" key="2">
    <source>
        <dbReference type="SAM" id="MobiDB-lite"/>
    </source>
</evidence>
<dbReference type="PANTHER" id="PTHR31560">
    <property type="entry name" value="UPF0652 PROTEIN C16A11.03C-RELATED"/>
    <property type="match status" value="1"/>
</dbReference>
<reference evidence="4" key="1">
    <citation type="journal article" date="2020" name="Nat. Commun.">
        <title>Large-scale genome sequencing of mycorrhizal fungi provides insights into the early evolution of symbiotic traits.</title>
        <authorList>
            <person name="Miyauchi S."/>
            <person name="Kiss E."/>
            <person name="Kuo A."/>
            <person name="Drula E."/>
            <person name="Kohler A."/>
            <person name="Sanchez-Garcia M."/>
            <person name="Morin E."/>
            <person name="Andreopoulos B."/>
            <person name="Barry K.W."/>
            <person name="Bonito G."/>
            <person name="Buee M."/>
            <person name="Carver A."/>
            <person name="Chen C."/>
            <person name="Cichocki N."/>
            <person name="Clum A."/>
            <person name="Culley D."/>
            <person name="Crous P.W."/>
            <person name="Fauchery L."/>
            <person name="Girlanda M."/>
            <person name="Hayes R.D."/>
            <person name="Keri Z."/>
            <person name="LaButti K."/>
            <person name="Lipzen A."/>
            <person name="Lombard V."/>
            <person name="Magnuson J."/>
            <person name="Maillard F."/>
            <person name="Murat C."/>
            <person name="Nolan M."/>
            <person name="Ohm R.A."/>
            <person name="Pangilinan J."/>
            <person name="Pereira M.F."/>
            <person name="Perotto S."/>
            <person name="Peter M."/>
            <person name="Pfister S."/>
            <person name="Riley R."/>
            <person name="Sitrit Y."/>
            <person name="Stielow J.B."/>
            <person name="Szollosi G."/>
            <person name="Zifcakova L."/>
            <person name="Stursova M."/>
            <person name="Spatafora J.W."/>
            <person name="Tedersoo L."/>
            <person name="Vaario L.M."/>
            <person name="Yamada A."/>
            <person name="Yan M."/>
            <person name="Wang P."/>
            <person name="Xu J."/>
            <person name="Bruns T."/>
            <person name="Baldrian P."/>
            <person name="Vilgalys R."/>
            <person name="Dunand C."/>
            <person name="Henrissat B."/>
            <person name="Grigoriev I.V."/>
            <person name="Hibbett D."/>
            <person name="Nagy L.G."/>
            <person name="Martin F.M."/>
        </authorList>
    </citation>
    <scope>NUCLEOTIDE SEQUENCE</scope>
    <source>
        <strain evidence="4">UP504</strain>
    </source>
</reference>
<accession>A0A9P6AXG9</accession>
<proteinExistence type="predicted"/>
<evidence type="ECO:0000256" key="1">
    <source>
        <dbReference type="PROSITE-ProRule" id="PRU00024"/>
    </source>
</evidence>
<dbReference type="OrthoDB" id="406045at2759"/>
<keyword evidence="1" id="KW-0479">Metal-binding</keyword>
<keyword evidence="1" id="KW-0862">Zinc</keyword>
<comment type="caution">
    <text evidence="4">The sequence shown here is derived from an EMBL/GenBank/DDBJ whole genome shotgun (WGS) entry which is preliminary data.</text>
</comment>
<evidence type="ECO:0000259" key="3">
    <source>
        <dbReference type="PROSITE" id="PS50119"/>
    </source>
</evidence>
<protein>
    <recommendedName>
        <fullName evidence="3">B box-type domain-containing protein</fullName>
    </recommendedName>
</protein>
<dbReference type="PROSITE" id="PS50119">
    <property type="entry name" value="ZF_BBOX"/>
    <property type="match status" value="1"/>
</dbReference>
<name>A0A9P6AXG9_9AGAM</name>
<feature type="domain" description="B box-type" evidence="3">
    <location>
        <begin position="49"/>
        <end position="94"/>
    </location>
</feature>
<dbReference type="Pfam" id="PF22586">
    <property type="entry name" value="ANCHR-like_BBOX"/>
    <property type="match status" value="1"/>
</dbReference>
<gene>
    <name evidence="4" type="ORF">BS47DRAFT_1456592</name>
</gene>
<sequence>MASNAVDIAFAPAPTPQSLGEILDSADDGPEDAVIITDQQEDPTTDSAPKDGFCVECEDQAAEVHCESCENAFCDVCFTSQHSKSRKHHIRRPLPKVTKKNIPDGNGRTPTAPNGHAGDETPCFSDDAGIDGHGDWFIERAKYTPLRLTMDERKLLRLLEAALEVSEYTDKIGAAVSVFKPKRIVHQIKELCSILSGLVIASDYKRGQELFAERDFESNEGFYKTVFELGRRYKILNPDKARTTYGKLIYLVMDAQDPAVADIPIRNVYDLLDSCDALDLLRDNRVSVATQEVIAEGRPRHEIQKDIKAKERAIETLARTHSKGKLDPETIRQALYSIGDNHAFLRVNRDPCDKMIAYLKKYFDPASPGTSGATSLAIRSGRGGARLSHDHAKQYQYVLQSLTLWREVLHDMFRLWSLAEEDLLNPAIPYRLRDTGQGLNRMAQAPKTVRMMQLILQRAQKSLGHWVGSSVIHMGDHNVPNAFMFIDKYSQIYRILLPICTTISLIPELLEKPALKKYIEAEFGDIDSLIREILADFFRHGFDGSGADSFYDAGSCIDGRLTSAWNWCSLLEKKRYFPVFLLCGFAGFDGEW</sequence>
<keyword evidence="1" id="KW-0863">Zinc-finger</keyword>
<dbReference type="Proteomes" id="UP000886523">
    <property type="component" value="Unassembled WGS sequence"/>
</dbReference>
<dbReference type="GO" id="GO:0008270">
    <property type="term" value="F:zinc ion binding"/>
    <property type="evidence" value="ECO:0007669"/>
    <property type="project" value="UniProtKB-KW"/>
</dbReference>
<evidence type="ECO:0000313" key="5">
    <source>
        <dbReference type="Proteomes" id="UP000886523"/>
    </source>
</evidence>
<feature type="compositionally biased region" description="Basic residues" evidence="2">
    <location>
        <begin position="88"/>
        <end position="99"/>
    </location>
</feature>
<dbReference type="EMBL" id="MU128968">
    <property type="protein sequence ID" value="KAF9513808.1"/>
    <property type="molecule type" value="Genomic_DNA"/>
</dbReference>
<evidence type="ECO:0000313" key="4">
    <source>
        <dbReference type="EMBL" id="KAF9513808.1"/>
    </source>
</evidence>
<dbReference type="InterPro" id="IPR000315">
    <property type="entry name" value="Znf_B-box"/>
</dbReference>
<feature type="region of interest" description="Disordered" evidence="2">
    <location>
        <begin position="88"/>
        <end position="122"/>
    </location>
</feature>
<dbReference type="PROSITE" id="PS00028">
    <property type="entry name" value="ZINC_FINGER_C2H2_1"/>
    <property type="match status" value="1"/>
</dbReference>
<organism evidence="4 5">
    <name type="scientific">Hydnum rufescens UP504</name>
    <dbReference type="NCBI Taxonomy" id="1448309"/>
    <lineage>
        <taxon>Eukaryota</taxon>
        <taxon>Fungi</taxon>
        <taxon>Dikarya</taxon>
        <taxon>Basidiomycota</taxon>
        <taxon>Agaricomycotina</taxon>
        <taxon>Agaricomycetes</taxon>
        <taxon>Cantharellales</taxon>
        <taxon>Hydnaceae</taxon>
        <taxon>Hydnum</taxon>
    </lineage>
</organism>
<dbReference type="PANTHER" id="PTHR31560:SF0">
    <property type="entry name" value="UPF0652 PROTEIN C22H10.08"/>
    <property type="match status" value="1"/>
</dbReference>